<gene>
    <name evidence="2" type="ORF">EVOR1521_LOCUS19989</name>
</gene>
<dbReference type="EMBL" id="CAUJNA010003201">
    <property type="protein sequence ID" value="CAJ1395588.1"/>
    <property type="molecule type" value="Genomic_DNA"/>
</dbReference>
<dbReference type="Proteomes" id="UP001178507">
    <property type="component" value="Unassembled WGS sequence"/>
</dbReference>
<dbReference type="AlphaFoldDB" id="A0AA36NAU6"/>
<evidence type="ECO:0000313" key="3">
    <source>
        <dbReference type="Proteomes" id="UP001178507"/>
    </source>
</evidence>
<reference evidence="2" key="1">
    <citation type="submission" date="2023-08" db="EMBL/GenBank/DDBJ databases">
        <authorList>
            <person name="Chen Y."/>
            <person name="Shah S."/>
            <person name="Dougan E. K."/>
            <person name="Thang M."/>
            <person name="Chan C."/>
        </authorList>
    </citation>
    <scope>NUCLEOTIDE SEQUENCE</scope>
</reference>
<feature type="region of interest" description="Disordered" evidence="1">
    <location>
        <begin position="1"/>
        <end position="34"/>
    </location>
</feature>
<protein>
    <submittedName>
        <fullName evidence="2">Uncharacterized protein</fullName>
    </submittedName>
</protein>
<keyword evidence="3" id="KW-1185">Reference proteome</keyword>
<accession>A0AA36NAU6</accession>
<evidence type="ECO:0000256" key="1">
    <source>
        <dbReference type="SAM" id="MobiDB-lite"/>
    </source>
</evidence>
<sequence length="108" mass="12343">MLRHMSLPVVSQAAEDSLHTRVRDNKKRPNSGIASDQIVLQHMGEEGRVFTFVALAMPDHLHKLFTLMCFQFPIPSASNVWLPLPPGLKVARPQTCSRKRLLWRCQVR</sequence>
<organism evidence="2 3">
    <name type="scientific">Effrenium voratum</name>
    <dbReference type="NCBI Taxonomy" id="2562239"/>
    <lineage>
        <taxon>Eukaryota</taxon>
        <taxon>Sar</taxon>
        <taxon>Alveolata</taxon>
        <taxon>Dinophyceae</taxon>
        <taxon>Suessiales</taxon>
        <taxon>Symbiodiniaceae</taxon>
        <taxon>Effrenium</taxon>
    </lineage>
</organism>
<evidence type="ECO:0000313" key="2">
    <source>
        <dbReference type="EMBL" id="CAJ1395588.1"/>
    </source>
</evidence>
<proteinExistence type="predicted"/>
<name>A0AA36NAU6_9DINO</name>
<comment type="caution">
    <text evidence="2">The sequence shown here is derived from an EMBL/GenBank/DDBJ whole genome shotgun (WGS) entry which is preliminary data.</text>
</comment>